<proteinExistence type="predicted"/>
<name>A0A6V8MZB0_9BACT</name>
<evidence type="ECO:0000313" key="1">
    <source>
        <dbReference type="EMBL" id="GFO64499.1"/>
    </source>
</evidence>
<dbReference type="AlphaFoldDB" id="A0A6V8MZB0"/>
<gene>
    <name evidence="1" type="ORF">GMPD_24180</name>
</gene>
<accession>A0A6V8MZB0</accession>
<comment type="caution">
    <text evidence="1">The sequence shown here is derived from an EMBL/GenBank/DDBJ whole genome shotgun (WGS) entry which is preliminary data.</text>
</comment>
<evidence type="ECO:0000313" key="2">
    <source>
        <dbReference type="Proteomes" id="UP000568888"/>
    </source>
</evidence>
<protein>
    <submittedName>
        <fullName evidence="1">Uncharacterized protein</fullName>
    </submittedName>
</protein>
<organism evidence="1 2">
    <name type="scientific">Geomonas paludis</name>
    <dbReference type="NCBI Taxonomy" id="2740185"/>
    <lineage>
        <taxon>Bacteria</taxon>
        <taxon>Pseudomonadati</taxon>
        <taxon>Thermodesulfobacteriota</taxon>
        <taxon>Desulfuromonadia</taxon>
        <taxon>Geobacterales</taxon>
        <taxon>Geobacteraceae</taxon>
        <taxon>Geomonas</taxon>
    </lineage>
</organism>
<reference evidence="2" key="1">
    <citation type="submission" date="2020-06" db="EMBL/GenBank/DDBJ databases">
        <title>Draft genomic sequecing of Geomonas sp. Red736.</title>
        <authorList>
            <person name="Itoh H."/>
            <person name="Xu Z.X."/>
            <person name="Ushijima N."/>
            <person name="Masuda Y."/>
            <person name="Shiratori Y."/>
            <person name="Senoo K."/>
        </authorList>
    </citation>
    <scope>NUCLEOTIDE SEQUENCE [LARGE SCALE GENOMIC DNA]</scope>
    <source>
        <strain evidence="2">Red736</strain>
    </source>
</reference>
<dbReference type="EMBL" id="BLXY01000003">
    <property type="protein sequence ID" value="GFO64499.1"/>
    <property type="molecule type" value="Genomic_DNA"/>
</dbReference>
<sequence length="74" mass="7689">MVVADIVSPLAPAAGADNCRYVCPPLPLGEGARRAGEGDAIKELIATCSALTPALSRGEREDGKMVLGHRRMGE</sequence>
<dbReference type="Proteomes" id="UP000568888">
    <property type="component" value="Unassembled WGS sequence"/>
</dbReference>